<dbReference type="PANTHER" id="PTHR13594:SF1">
    <property type="entry name" value="CENTRIOLAR COILED-COIL PROTEIN OF 110 KDA"/>
    <property type="match status" value="1"/>
</dbReference>
<protein>
    <submittedName>
        <fullName evidence="1">Uncharacterized protein</fullName>
    </submittedName>
</protein>
<keyword evidence="2" id="KW-1185">Reference proteome</keyword>
<accession>A0A8C6XTP7</accession>
<dbReference type="GO" id="GO:1903723">
    <property type="term" value="P:negative regulation of centriole elongation"/>
    <property type="evidence" value="ECO:0007669"/>
    <property type="project" value="TreeGrafter"/>
</dbReference>
<evidence type="ECO:0000313" key="2">
    <source>
        <dbReference type="Proteomes" id="UP000694559"/>
    </source>
</evidence>
<reference evidence="1" key="1">
    <citation type="submission" date="2025-08" db="UniProtKB">
        <authorList>
            <consortium name="Ensembl"/>
        </authorList>
    </citation>
    <scope>IDENTIFICATION</scope>
</reference>
<dbReference type="AlphaFoldDB" id="A0A8C6XTP7"/>
<dbReference type="Proteomes" id="UP000694559">
    <property type="component" value="Unplaced"/>
</dbReference>
<organism evidence="1 2">
    <name type="scientific">Naja naja</name>
    <name type="common">Indian cobra</name>
    <dbReference type="NCBI Taxonomy" id="35670"/>
    <lineage>
        <taxon>Eukaryota</taxon>
        <taxon>Metazoa</taxon>
        <taxon>Chordata</taxon>
        <taxon>Craniata</taxon>
        <taxon>Vertebrata</taxon>
        <taxon>Euteleostomi</taxon>
        <taxon>Lepidosauria</taxon>
        <taxon>Squamata</taxon>
        <taxon>Bifurcata</taxon>
        <taxon>Unidentata</taxon>
        <taxon>Episquamata</taxon>
        <taxon>Toxicofera</taxon>
        <taxon>Serpentes</taxon>
        <taxon>Colubroidea</taxon>
        <taxon>Elapidae</taxon>
        <taxon>Elapinae</taxon>
        <taxon>Naja</taxon>
    </lineage>
</organism>
<dbReference type="GO" id="GO:0032053">
    <property type="term" value="P:ciliary basal body organization"/>
    <property type="evidence" value="ECO:0007669"/>
    <property type="project" value="TreeGrafter"/>
</dbReference>
<dbReference type="GO" id="GO:0007099">
    <property type="term" value="P:centriole replication"/>
    <property type="evidence" value="ECO:0007669"/>
    <property type="project" value="InterPro"/>
</dbReference>
<dbReference type="PANTHER" id="PTHR13594">
    <property type="entry name" value="CENTRIOLAR COILED-COIL PROTEIN OF 110 KDA"/>
    <property type="match status" value="1"/>
</dbReference>
<name>A0A8C6XTP7_NAJNA</name>
<dbReference type="Ensembl" id="ENSNNAT00000020609.1">
    <property type="protein sequence ID" value="ENSNNAP00000019634.1"/>
    <property type="gene ID" value="ENSNNAG00000013092.1"/>
</dbReference>
<dbReference type="GeneTree" id="ENSGT00990000212229"/>
<dbReference type="GO" id="GO:0005814">
    <property type="term" value="C:centriole"/>
    <property type="evidence" value="ECO:0007669"/>
    <property type="project" value="InterPro"/>
</dbReference>
<reference evidence="1" key="2">
    <citation type="submission" date="2025-09" db="UniProtKB">
        <authorList>
            <consortium name="Ensembl"/>
        </authorList>
    </citation>
    <scope>IDENTIFICATION</scope>
</reference>
<dbReference type="InterPro" id="IPR033207">
    <property type="entry name" value="CCP110"/>
</dbReference>
<dbReference type="OrthoDB" id="10028852at2759"/>
<dbReference type="GO" id="GO:0032465">
    <property type="term" value="P:regulation of cytokinesis"/>
    <property type="evidence" value="ECO:0007669"/>
    <property type="project" value="InterPro"/>
</dbReference>
<sequence>MEEYETFCKKHLARIQGEFMENGMSPIVERRNVSLIRFNGVPVLSPLVSWLNHVHGKKLMTKLE</sequence>
<proteinExistence type="predicted"/>
<evidence type="ECO:0000313" key="1">
    <source>
        <dbReference type="Ensembl" id="ENSNNAP00000019634.1"/>
    </source>
</evidence>